<gene>
    <name evidence="2" type="ORF">Vbra_5496</name>
</gene>
<evidence type="ECO:0000256" key="1">
    <source>
        <dbReference type="SAM" id="Phobius"/>
    </source>
</evidence>
<dbReference type="Proteomes" id="UP000041254">
    <property type="component" value="Unassembled WGS sequence"/>
</dbReference>
<organism evidence="2 3">
    <name type="scientific">Vitrella brassicaformis (strain CCMP3155)</name>
    <dbReference type="NCBI Taxonomy" id="1169540"/>
    <lineage>
        <taxon>Eukaryota</taxon>
        <taxon>Sar</taxon>
        <taxon>Alveolata</taxon>
        <taxon>Colpodellida</taxon>
        <taxon>Vitrellaceae</taxon>
        <taxon>Vitrella</taxon>
    </lineage>
</organism>
<evidence type="ECO:0000313" key="3">
    <source>
        <dbReference type="Proteomes" id="UP000041254"/>
    </source>
</evidence>
<proteinExistence type="predicted"/>
<sequence>MGGLFAIPFVVPSFVWAVGYIWMALAHCVSKEGRRGQTTKLWWFWSRATRRGCVIIDSTDGVLLLTPPQPLLCSPPHKIRRPTSPDLPVDT</sequence>
<keyword evidence="3" id="KW-1185">Reference proteome</keyword>
<dbReference type="AlphaFoldDB" id="A0A0G4EYH4"/>
<keyword evidence="1" id="KW-0472">Membrane</keyword>
<reference evidence="2 3" key="1">
    <citation type="submission" date="2014-11" db="EMBL/GenBank/DDBJ databases">
        <authorList>
            <person name="Zhu J."/>
            <person name="Qi W."/>
            <person name="Song R."/>
        </authorList>
    </citation>
    <scope>NUCLEOTIDE SEQUENCE [LARGE SCALE GENOMIC DNA]</scope>
</reference>
<dbReference type="EMBL" id="CDMY01000351">
    <property type="protein sequence ID" value="CEM04407.1"/>
    <property type="molecule type" value="Genomic_DNA"/>
</dbReference>
<accession>A0A0G4EYH4</accession>
<protein>
    <submittedName>
        <fullName evidence="2">Uncharacterized protein</fullName>
    </submittedName>
</protein>
<keyword evidence="1" id="KW-0812">Transmembrane</keyword>
<evidence type="ECO:0000313" key="2">
    <source>
        <dbReference type="EMBL" id="CEM04407.1"/>
    </source>
</evidence>
<keyword evidence="1" id="KW-1133">Transmembrane helix</keyword>
<name>A0A0G4EYH4_VITBC</name>
<dbReference type="InParanoid" id="A0A0G4EYH4"/>
<feature type="transmembrane region" description="Helical" evidence="1">
    <location>
        <begin position="6"/>
        <end position="25"/>
    </location>
</feature>
<dbReference type="VEuPathDB" id="CryptoDB:Vbra_5496"/>